<dbReference type="KEGG" id="plon:Pla110_06670"/>
<dbReference type="InterPro" id="IPR013766">
    <property type="entry name" value="Thioredoxin_domain"/>
</dbReference>
<dbReference type="SUPFAM" id="SSF52833">
    <property type="entry name" value="Thioredoxin-like"/>
    <property type="match status" value="1"/>
</dbReference>
<keyword evidence="3" id="KW-1185">Reference proteome</keyword>
<evidence type="ECO:0000313" key="3">
    <source>
        <dbReference type="Proteomes" id="UP000317178"/>
    </source>
</evidence>
<dbReference type="CDD" id="cd02947">
    <property type="entry name" value="TRX_family"/>
    <property type="match status" value="1"/>
</dbReference>
<dbReference type="InterPro" id="IPR036249">
    <property type="entry name" value="Thioredoxin-like_sf"/>
</dbReference>
<evidence type="ECO:0000259" key="1">
    <source>
        <dbReference type="PROSITE" id="PS51352"/>
    </source>
</evidence>
<dbReference type="EMBL" id="CP036281">
    <property type="protein sequence ID" value="QDU78963.1"/>
    <property type="molecule type" value="Genomic_DNA"/>
</dbReference>
<dbReference type="Pfam" id="PF00085">
    <property type="entry name" value="Thioredoxin"/>
    <property type="match status" value="1"/>
</dbReference>
<name>A0A518CI94_9PLAN</name>
<sequence>MVLLNSGCSPTSRNDDWESARYHGLILLTVILTETPPPEFFEETCDCASGECVCSSDCECDHCRQKPTTSVASPPTKQVLYFTATWCPPCQRWREQELPALRAQDWNDDWLTVIDIDHRSDLRLQYHVHAVPTFVVLRNGQELARRTGYLNAIPFANWVNAL</sequence>
<proteinExistence type="predicted"/>
<accession>A0A518CI94</accession>
<dbReference type="Gene3D" id="3.40.30.10">
    <property type="entry name" value="Glutaredoxin"/>
    <property type="match status" value="1"/>
</dbReference>
<dbReference type="Proteomes" id="UP000317178">
    <property type="component" value="Chromosome"/>
</dbReference>
<feature type="domain" description="Thioredoxin" evidence="1">
    <location>
        <begin position="31"/>
        <end position="162"/>
    </location>
</feature>
<dbReference type="PROSITE" id="PS51352">
    <property type="entry name" value="THIOREDOXIN_2"/>
    <property type="match status" value="1"/>
</dbReference>
<organism evidence="2 3">
    <name type="scientific">Polystyrenella longa</name>
    <dbReference type="NCBI Taxonomy" id="2528007"/>
    <lineage>
        <taxon>Bacteria</taxon>
        <taxon>Pseudomonadati</taxon>
        <taxon>Planctomycetota</taxon>
        <taxon>Planctomycetia</taxon>
        <taxon>Planctomycetales</taxon>
        <taxon>Planctomycetaceae</taxon>
        <taxon>Polystyrenella</taxon>
    </lineage>
</organism>
<reference evidence="2 3" key="1">
    <citation type="submission" date="2019-02" db="EMBL/GenBank/DDBJ databases">
        <title>Deep-cultivation of Planctomycetes and their phenomic and genomic characterization uncovers novel biology.</title>
        <authorList>
            <person name="Wiegand S."/>
            <person name="Jogler M."/>
            <person name="Boedeker C."/>
            <person name="Pinto D."/>
            <person name="Vollmers J."/>
            <person name="Rivas-Marin E."/>
            <person name="Kohn T."/>
            <person name="Peeters S.H."/>
            <person name="Heuer A."/>
            <person name="Rast P."/>
            <person name="Oberbeckmann S."/>
            <person name="Bunk B."/>
            <person name="Jeske O."/>
            <person name="Meyerdierks A."/>
            <person name="Storesund J.E."/>
            <person name="Kallscheuer N."/>
            <person name="Luecker S."/>
            <person name="Lage O.M."/>
            <person name="Pohl T."/>
            <person name="Merkel B.J."/>
            <person name="Hornburger P."/>
            <person name="Mueller R.-W."/>
            <person name="Bruemmer F."/>
            <person name="Labrenz M."/>
            <person name="Spormann A.M."/>
            <person name="Op den Camp H."/>
            <person name="Overmann J."/>
            <person name="Amann R."/>
            <person name="Jetten M.S.M."/>
            <person name="Mascher T."/>
            <person name="Medema M.H."/>
            <person name="Devos D.P."/>
            <person name="Kaster A.-K."/>
            <person name="Ovreas L."/>
            <person name="Rohde M."/>
            <person name="Galperin M.Y."/>
            <person name="Jogler C."/>
        </authorList>
    </citation>
    <scope>NUCLEOTIDE SEQUENCE [LARGE SCALE GENOMIC DNA]</scope>
    <source>
        <strain evidence="2 3">Pla110</strain>
    </source>
</reference>
<protein>
    <submittedName>
        <fullName evidence="2">Thioredoxin 2</fullName>
    </submittedName>
</protein>
<gene>
    <name evidence="2" type="ORF">Pla110_06670</name>
</gene>
<dbReference type="AlphaFoldDB" id="A0A518CI94"/>
<evidence type="ECO:0000313" key="2">
    <source>
        <dbReference type="EMBL" id="QDU78963.1"/>
    </source>
</evidence>